<dbReference type="EMBL" id="CP017305">
    <property type="protein sequence ID" value="AOS83290.1"/>
    <property type="molecule type" value="Genomic_DNA"/>
</dbReference>
<gene>
    <name evidence="1" type="ORF">BIU88_03510</name>
</gene>
<dbReference type="KEGG" id="clz:BIU88_03510"/>
<evidence type="ECO:0000313" key="1">
    <source>
        <dbReference type="EMBL" id="AOS83290.1"/>
    </source>
</evidence>
<protein>
    <submittedName>
        <fullName evidence="1">Uncharacterized protein</fullName>
    </submittedName>
</protein>
<dbReference type="RefSeq" id="WP_069809013.1">
    <property type="nucleotide sequence ID" value="NZ_CP017305.1"/>
</dbReference>
<accession>A0A1D8CWM1</accession>
<keyword evidence="2" id="KW-1185">Reference proteome</keyword>
<proteinExistence type="predicted"/>
<reference evidence="1" key="1">
    <citation type="submission" date="2016-09" db="EMBL/GenBank/DDBJ databases">
        <title>Genome sequence of Chlorobaculum limnaeum.</title>
        <authorList>
            <person name="Liu Z."/>
            <person name="Tank M."/>
            <person name="Bryant D.A."/>
        </authorList>
    </citation>
    <scope>NUCLEOTIDE SEQUENCE [LARGE SCALE GENOMIC DNA]</scope>
    <source>
        <strain evidence="1">DSM 1677</strain>
    </source>
</reference>
<evidence type="ECO:0000313" key="2">
    <source>
        <dbReference type="Proteomes" id="UP000095185"/>
    </source>
</evidence>
<dbReference type="AlphaFoldDB" id="A0A1D8CWM1"/>
<organism evidence="1 2">
    <name type="scientific">Chlorobaculum limnaeum</name>
    <dbReference type="NCBI Taxonomy" id="274537"/>
    <lineage>
        <taxon>Bacteria</taxon>
        <taxon>Pseudomonadati</taxon>
        <taxon>Chlorobiota</taxon>
        <taxon>Chlorobiia</taxon>
        <taxon>Chlorobiales</taxon>
        <taxon>Chlorobiaceae</taxon>
        <taxon>Chlorobaculum</taxon>
    </lineage>
</organism>
<dbReference type="Proteomes" id="UP000095185">
    <property type="component" value="Chromosome"/>
</dbReference>
<dbReference type="OrthoDB" id="598103at2"/>
<dbReference type="STRING" id="274537.BIU88_03510"/>
<sequence length="102" mass="11958">MKFQALRYGEFFQGNISHYNYQRPLIVRFIECIEREAQEWLVEFYPGSGLNSGMVLAIDHADQRVLCEIVGRKKAGRYIRLLDPEIDLEALWRQREPALAEA</sequence>
<name>A0A1D8CWM1_CHLLM</name>